<evidence type="ECO:0000313" key="2">
    <source>
        <dbReference type="EMBL" id="KAK5632641.1"/>
    </source>
</evidence>
<sequence length="125" mass="13194">MLPLTVRRIAAAAPHPPLLASFASTATRATAGLTLSSSPRCNQRRRYSSSKPSSPKDSPKGYAAGQVTANPSQSTKQNDETASSTQSTKQTGEKKKRKAKASSTERKLPSVPSTQNIPQEGTSPL</sequence>
<reference evidence="2 3" key="1">
    <citation type="submission" date="2023-10" db="EMBL/GenBank/DDBJ databases">
        <title>Draft genome sequence of Xylaria bambusicola isolate GMP-LS, the root and basal stem rot pathogen of sugarcane in Indonesia.</title>
        <authorList>
            <person name="Selvaraj P."/>
            <person name="Muralishankar V."/>
            <person name="Muruganantham S."/>
            <person name="Sp S."/>
            <person name="Haryani S."/>
            <person name="Lau K.J.X."/>
            <person name="Naqvi N.I."/>
        </authorList>
    </citation>
    <scope>NUCLEOTIDE SEQUENCE [LARGE SCALE GENOMIC DNA]</scope>
    <source>
        <strain evidence="2">GMP-LS</strain>
    </source>
</reference>
<gene>
    <name evidence="2" type="ORF">RRF57_008355</name>
</gene>
<name>A0AAN7UTS7_9PEZI</name>
<feature type="compositionally biased region" description="Polar residues" evidence="1">
    <location>
        <begin position="111"/>
        <end position="125"/>
    </location>
</feature>
<protein>
    <submittedName>
        <fullName evidence="2">Uncharacterized protein</fullName>
    </submittedName>
</protein>
<feature type="region of interest" description="Disordered" evidence="1">
    <location>
        <begin position="32"/>
        <end position="125"/>
    </location>
</feature>
<accession>A0AAN7UTS7</accession>
<dbReference type="AlphaFoldDB" id="A0AAN7UTS7"/>
<feature type="compositionally biased region" description="Polar residues" evidence="1">
    <location>
        <begin position="67"/>
        <end position="90"/>
    </location>
</feature>
<organism evidence="2 3">
    <name type="scientific">Xylaria bambusicola</name>
    <dbReference type="NCBI Taxonomy" id="326684"/>
    <lineage>
        <taxon>Eukaryota</taxon>
        <taxon>Fungi</taxon>
        <taxon>Dikarya</taxon>
        <taxon>Ascomycota</taxon>
        <taxon>Pezizomycotina</taxon>
        <taxon>Sordariomycetes</taxon>
        <taxon>Xylariomycetidae</taxon>
        <taxon>Xylariales</taxon>
        <taxon>Xylariaceae</taxon>
        <taxon>Xylaria</taxon>
    </lineage>
</organism>
<evidence type="ECO:0000313" key="3">
    <source>
        <dbReference type="Proteomes" id="UP001305414"/>
    </source>
</evidence>
<dbReference type="Proteomes" id="UP001305414">
    <property type="component" value="Unassembled WGS sequence"/>
</dbReference>
<evidence type="ECO:0000256" key="1">
    <source>
        <dbReference type="SAM" id="MobiDB-lite"/>
    </source>
</evidence>
<proteinExistence type="predicted"/>
<keyword evidence="3" id="KW-1185">Reference proteome</keyword>
<dbReference type="EMBL" id="JAWHQM010000026">
    <property type="protein sequence ID" value="KAK5632641.1"/>
    <property type="molecule type" value="Genomic_DNA"/>
</dbReference>
<comment type="caution">
    <text evidence="2">The sequence shown here is derived from an EMBL/GenBank/DDBJ whole genome shotgun (WGS) entry which is preliminary data.</text>
</comment>